<evidence type="ECO:0000313" key="3">
    <source>
        <dbReference type="Proteomes" id="UP001420932"/>
    </source>
</evidence>
<dbReference type="EMBL" id="JBBNAF010000009">
    <property type="protein sequence ID" value="KAK9114777.1"/>
    <property type="molecule type" value="Genomic_DNA"/>
</dbReference>
<feature type="compositionally biased region" description="Polar residues" evidence="1">
    <location>
        <begin position="1"/>
        <end position="17"/>
    </location>
</feature>
<gene>
    <name evidence="2" type="ORF">Syun_021574</name>
</gene>
<reference evidence="2 3" key="1">
    <citation type="submission" date="2024-01" db="EMBL/GenBank/DDBJ databases">
        <title>Genome assemblies of Stephania.</title>
        <authorList>
            <person name="Yang L."/>
        </authorList>
    </citation>
    <scope>NUCLEOTIDE SEQUENCE [LARGE SCALE GENOMIC DNA]</scope>
    <source>
        <strain evidence="2">YNDBR</strain>
        <tissue evidence="2">Leaf</tissue>
    </source>
</reference>
<sequence>MSTTAQCSVPGSSSGATDGNEEENEDDPSAPLPGGPIDRSMLKSFKNHIAAAIWNKHCSLLKWINHRALLLEWDLQSCHPDTEGLQMIIQRFG</sequence>
<evidence type="ECO:0000256" key="1">
    <source>
        <dbReference type="SAM" id="MobiDB-lite"/>
    </source>
</evidence>
<proteinExistence type="predicted"/>
<evidence type="ECO:0000313" key="2">
    <source>
        <dbReference type="EMBL" id="KAK9114777.1"/>
    </source>
</evidence>
<protein>
    <submittedName>
        <fullName evidence="2">Uncharacterized protein</fullName>
    </submittedName>
</protein>
<keyword evidence="3" id="KW-1185">Reference proteome</keyword>
<accession>A0AAP0IG89</accession>
<feature type="compositionally biased region" description="Acidic residues" evidence="1">
    <location>
        <begin position="19"/>
        <end position="28"/>
    </location>
</feature>
<name>A0AAP0IG89_9MAGN</name>
<dbReference type="Proteomes" id="UP001420932">
    <property type="component" value="Unassembled WGS sequence"/>
</dbReference>
<feature type="region of interest" description="Disordered" evidence="1">
    <location>
        <begin position="1"/>
        <end position="38"/>
    </location>
</feature>
<organism evidence="2 3">
    <name type="scientific">Stephania yunnanensis</name>
    <dbReference type="NCBI Taxonomy" id="152371"/>
    <lineage>
        <taxon>Eukaryota</taxon>
        <taxon>Viridiplantae</taxon>
        <taxon>Streptophyta</taxon>
        <taxon>Embryophyta</taxon>
        <taxon>Tracheophyta</taxon>
        <taxon>Spermatophyta</taxon>
        <taxon>Magnoliopsida</taxon>
        <taxon>Ranunculales</taxon>
        <taxon>Menispermaceae</taxon>
        <taxon>Menispermoideae</taxon>
        <taxon>Cissampelideae</taxon>
        <taxon>Stephania</taxon>
    </lineage>
</organism>
<comment type="caution">
    <text evidence="2">The sequence shown here is derived from an EMBL/GenBank/DDBJ whole genome shotgun (WGS) entry which is preliminary data.</text>
</comment>
<dbReference type="AlphaFoldDB" id="A0AAP0IG89"/>